<dbReference type="InterPro" id="IPR021104">
    <property type="entry name" value="KfrA_DNA-bd_N"/>
</dbReference>
<sequence>MTQKATRAAVQAAYDSLVARDIPPTYEAVREQIGGGSMTTIARHLRQIGAGSSPSAPPPPAPSAPPSDEVPVELPLEWLEVADGLNRTVARIMTRTIADERERAAQLLDAETAARTAAVAAARVENEALRRALEESRARTETDFDAVAAEVEALQGIVAILLATVELEPSDDPDDLRAAAAHAIERIRERTEAAARIPTLELDLQRWQAEARTAEARIADLRDAAAQAELRHQGALEAASRVPALEATLHAAEARITALSAQLVASAEIAGRAKALEEVVVQLTSQLARAVALPSAAPAPPRSRPAKHAGTTAAARVKDSTAPAPVPETISADQPLANLVLAAPSPVDDGASGAPTPSVAAA</sequence>
<organism evidence="4 5">
    <name type="scientific">Azospirillum griseum</name>
    <dbReference type="NCBI Taxonomy" id="2496639"/>
    <lineage>
        <taxon>Bacteria</taxon>
        <taxon>Pseudomonadati</taxon>
        <taxon>Pseudomonadota</taxon>
        <taxon>Alphaproteobacteria</taxon>
        <taxon>Rhodospirillales</taxon>
        <taxon>Azospirillaceae</taxon>
        <taxon>Azospirillum</taxon>
    </lineage>
</organism>
<dbReference type="EMBL" id="RXMA01000002">
    <property type="protein sequence ID" value="RTR23608.1"/>
    <property type="molecule type" value="Genomic_DNA"/>
</dbReference>
<feature type="coiled-coil region" evidence="1">
    <location>
        <begin position="197"/>
        <end position="238"/>
    </location>
</feature>
<dbReference type="AlphaFoldDB" id="A0A431VM74"/>
<feature type="region of interest" description="Disordered" evidence="2">
    <location>
        <begin position="49"/>
        <end position="70"/>
    </location>
</feature>
<proteinExistence type="predicted"/>
<protein>
    <recommendedName>
        <fullName evidence="3">KfrA N-terminal DNA-binding domain-containing protein</fullName>
    </recommendedName>
</protein>
<gene>
    <name evidence="4" type="ORF">EJ903_03500</name>
</gene>
<evidence type="ECO:0000256" key="2">
    <source>
        <dbReference type="SAM" id="MobiDB-lite"/>
    </source>
</evidence>
<evidence type="ECO:0000256" key="1">
    <source>
        <dbReference type="SAM" id="Coils"/>
    </source>
</evidence>
<dbReference type="Pfam" id="PF11740">
    <property type="entry name" value="KfrA_N"/>
    <property type="match status" value="1"/>
</dbReference>
<feature type="compositionally biased region" description="Pro residues" evidence="2">
    <location>
        <begin position="55"/>
        <end position="65"/>
    </location>
</feature>
<feature type="domain" description="KfrA N-terminal DNA-binding" evidence="3">
    <location>
        <begin position="6"/>
        <end position="131"/>
    </location>
</feature>
<evidence type="ECO:0000313" key="4">
    <source>
        <dbReference type="EMBL" id="RTR23608.1"/>
    </source>
</evidence>
<evidence type="ECO:0000313" key="5">
    <source>
        <dbReference type="Proteomes" id="UP000277007"/>
    </source>
</evidence>
<accession>A0A431VM74</accession>
<keyword evidence="5" id="KW-1185">Reference proteome</keyword>
<evidence type="ECO:0000259" key="3">
    <source>
        <dbReference type="Pfam" id="PF11740"/>
    </source>
</evidence>
<comment type="caution">
    <text evidence="4">The sequence shown here is derived from an EMBL/GenBank/DDBJ whole genome shotgun (WGS) entry which is preliminary data.</text>
</comment>
<keyword evidence="1" id="KW-0175">Coiled coil</keyword>
<reference evidence="4 5" key="1">
    <citation type="submission" date="2018-12" db="EMBL/GenBank/DDBJ databases">
        <authorList>
            <person name="Yang Y."/>
        </authorList>
    </citation>
    <scope>NUCLEOTIDE SEQUENCE [LARGE SCALE GENOMIC DNA]</scope>
    <source>
        <strain evidence="4 5">L-25-5w-1</strain>
    </source>
</reference>
<dbReference type="RefSeq" id="WP_126612174.1">
    <property type="nucleotide sequence ID" value="NZ_JBHUCY010000010.1"/>
</dbReference>
<name>A0A431VM74_9PROT</name>
<feature type="region of interest" description="Disordered" evidence="2">
    <location>
        <begin position="293"/>
        <end position="362"/>
    </location>
</feature>
<dbReference type="OrthoDB" id="583532at2"/>
<dbReference type="Proteomes" id="UP000277007">
    <property type="component" value="Unassembled WGS sequence"/>
</dbReference>